<dbReference type="GO" id="GO:0004842">
    <property type="term" value="F:ubiquitin-protein transferase activity"/>
    <property type="evidence" value="ECO:0007669"/>
    <property type="project" value="InterPro"/>
</dbReference>
<evidence type="ECO:0000256" key="2">
    <source>
        <dbReference type="PROSITE-ProRule" id="PRU00104"/>
    </source>
</evidence>
<dbReference type="PANTHER" id="PTHR46654">
    <property type="entry name" value="E3 UBIQUITIN-PROTEIN LIGASE HECTD3"/>
    <property type="match status" value="1"/>
</dbReference>
<dbReference type="InterPro" id="IPR000569">
    <property type="entry name" value="HECT_dom"/>
</dbReference>
<name>A0A8S2RXC2_9BILA</name>
<dbReference type="PANTHER" id="PTHR46654:SF1">
    <property type="entry name" value="E3 UBIQUITIN-PROTEIN LIGASE HECTD3"/>
    <property type="match status" value="1"/>
</dbReference>
<evidence type="ECO:0000259" key="3">
    <source>
        <dbReference type="PROSITE" id="PS50237"/>
    </source>
</evidence>
<proteinExistence type="predicted"/>
<dbReference type="InterPro" id="IPR035983">
    <property type="entry name" value="Hect_E3_ubiquitin_ligase"/>
</dbReference>
<feature type="domain" description="HECT" evidence="3">
    <location>
        <begin position="35"/>
        <end position="87"/>
    </location>
</feature>
<dbReference type="InterPro" id="IPR042469">
    <property type="entry name" value="HECTD3"/>
</dbReference>
<evidence type="ECO:0000256" key="1">
    <source>
        <dbReference type="ARBA" id="ARBA00022786"/>
    </source>
</evidence>
<dbReference type="PROSITE" id="PS50237">
    <property type="entry name" value="HECT"/>
    <property type="match status" value="1"/>
</dbReference>
<protein>
    <recommendedName>
        <fullName evidence="3">HECT domain-containing protein</fullName>
    </recommendedName>
</protein>
<dbReference type="Pfam" id="PF00632">
    <property type="entry name" value="HECT"/>
    <property type="match status" value="1"/>
</dbReference>
<dbReference type="Gene3D" id="3.90.1750.10">
    <property type="entry name" value="Hect, E3 ligase catalytic domains"/>
    <property type="match status" value="1"/>
</dbReference>
<sequence>MCPKGQMNIGLNRDQWIPNVFPLNQSIPIEIVKQYRFIGQSMVMAIRNKNYLDLKFPALLWKQLLGEEITVKDIEVIDIQSFAIIKK</sequence>
<gene>
    <name evidence="4" type="ORF">GIL414_LOCUS20971</name>
</gene>
<comment type="caution">
    <text evidence="4">The sequence shown here is derived from an EMBL/GenBank/DDBJ whole genome shotgun (WGS) entry which is preliminary data.</text>
</comment>
<keyword evidence="1 2" id="KW-0833">Ubl conjugation pathway</keyword>
<dbReference type="EMBL" id="CAJOBJ010016078">
    <property type="protein sequence ID" value="CAF4185369.1"/>
    <property type="molecule type" value="Genomic_DNA"/>
</dbReference>
<dbReference type="AlphaFoldDB" id="A0A8S2RXC2"/>
<comment type="caution">
    <text evidence="2">Lacks conserved residue(s) required for the propagation of feature annotation.</text>
</comment>
<evidence type="ECO:0000313" key="4">
    <source>
        <dbReference type="EMBL" id="CAF4185369.1"/>
    </source>
</evidence>
<evidence type="ECO:0000313" key="5">
    <source>
        <dbReference type="Proteomes" id="UP000681720"/>
    </source>
</evidence>
<dbReference type="SUPFAM" id="SSF56204">
    <property type="entry name" value="Hect, E3 ligase catalytic domain"/>
    <property type="match status" value="1"/>
</dbReference>
<dbReference type="Proteomes" id="UP000681720">
    <property type="component" value="Unassembled WGS sequence"/>
</dbReference>
<reference evidence="4" key="1">
    <citation type="submission" date="2021-02" db="EMBL/GenBank/DDBJ databases">
        <authorList>
            <person name="Nowell W R."/>
        </authorList>
    </citation>
    <scope>NUCLEOTIDE SEQUENCE</scope>
</reference>
<accession>A0A8S2RXC2</accession>
<organism evidence="4 5">
    <name type="scientific">Rotaria magnacalcarata</name>
    <dbReference type="NCBI Taxonomy" id="392030"/>
    <lineage>
        <taxon>Eukaryota</taxon>
        <taxon>Metazoa</taxon>
        <taxon>Spiralia</taxon>
        <taxon>Gnathifera</taxon>
        <taxon>Rotifera</taxon>
        <taxon>Eurotatoria</taxon>
        <taxon>Bdelloidea</taxon>
        <taxon>Philodinida</taxon>
        <taxon>Philodinidae</taxon>
        <taxon>Rotaria</taxon>
    </lineage>
</organism>